<keyword evidence="3" id="KW-1185">Reference proteome</keyword>
<reference evidence="2 3" key="1">
    <citation type="submission" date="2020-12" db="EMBL/GenBank/DDBJ databases">
        <title>Metabolic potential, ecology and presence of endohyphal bacteria is reflected in genomic diversity of Mucoromycotina.</title>
        <authorList>
            <person name="Muszewska A."/>
            <person name="Okrasinska A."/>
            <person name="Steczkiewicz K."/>
            <person name="Drgas O."/>
            <person name="Orlowska M."/>
            <person name="Perlinska-Lenart U."/>
            <person name="Aleksandrzak-Piekarczyk T."/>
            <person name="Szatraj K."/>
            <person name="Zielenkiewicz U."/>
            <person name="Pilsyk S."/>
            <person name="Malc E."/>
            <person name="Mieczkowski P."/>
            <person name="Kruszewska J.S."/>
            <person name="Biernat P."/>
            <person name="Pawlowska J."/>
        </authorList>
    </citation>
    <scope>NUCLEOTIDE SEQUENCE [LARGE SCALE GENOMIC DNA]</scope>
    <source>
        <strain evidence="2 3">CBS 142.35</strain>
    </source>
</reference>
<dbReference type="AlphaFoldDB" id="A0A8H7RZC0"/>
<evidence type="ECO:0000313" key="3">
    <source>
        <dbReference type="Proteomes" id="UP000646827"/>
    </source>
</evidence>
<accession>A0A8H7RZC0</accession>
<protein>
    <submittedName>
        <fullName evidence="2">Uncharacterized protein</fullName>
    </submittedName>
</protein>
<evidence type="ECO:0000256" key="1">
    <source>
        <dbReference type="SAM" id="Phobius"/>
    </source>
</evidence>
<dbReference type="EMBL" id="JAEPRB010000133">
    <property type="protein sequence ID" value="KAG2220664.1"/>
    <property type="molecule type" value="Genomic_DNA"/>
</dbReference>
<keyword evidence="1" id="KW-1133">Transmembrane helix</keyword>
<name>A0A8H7RZC0_9FUNG</name>
<proteinExistence type="predicted"/>
<keyword evidence="1" id="KW-0812">Transmembrane</keyword>
<feature type="transmembrane region" description="Helical" evidence="1">
    <location>
        <begin position="7"/>
        <end position="33"/>
    </location>
</feature>
<keyword evidence="1" id="KW-0472">Membrane</keyword>
<evidence type="ECO:0000313" key="2">
    <source>
        <dbReference type="EMBL" id="KAG2220664.1"/>
    </source>
</evidence>
<comment type="caution">
    <text evidence="2">The sequence shown here is derived from an EMBL/GenBank/DDBJ whole genome shotgun (WGS) entry which is preliminary data.</text>
</comment>
<sequence>MTLGMLFVFRFVLAVAASAAALAILGILIGSIYPTAISVASKTLPARL</sequence>
<gene>
    <name evidence="2" type="ORF">INT45_008207</name>
</gene>
<organism evidence="2 3">
    <name type="scientific">Circinella minor</name>
    <dbReference type="NCBI Taxonomy" id="1195481"/>
    <lineage>
        <taxon>Eukaryota</taxon>
        <taxon>Fungi</taxon>
        <taxon>Fungi incertae sedis</taxon>
        <taxon>Mucoromycota</taxon>
        <taxon>Mucoromycotina</taxon>
        <taxon>Mucoromycetes</taxon>
        <taxon>Mucorales</taxon>
        <taxon>Lichtheimiaceae</taxon>
        <taxon>Circinella</taxon>
    </lineage>
</organism>
<dbReference type="Proteomes" id="UP000646827">
    <property type="component" value="Unassembled WGS sequence"/>
</dbReference>